<comment type="caution">
    <text evidence="2">The sequence shown here is derived from an EMBL/GenBank/DDBJ whole genome shotgun (WGS) entry which is preliminary data.</text>
</comment>
<dbReference type="RefSeq" id="WP_068378314.1">
    <property type="nucleotide sequence ID" value="NZ_LSNE01000007.1"/>
</dbReference>
<name>A0A135ZZ35_9ALTE</name>
<dbReference type="Proteomes" id="UP000070299">
    <property type="component" value="Unassembled WGS sequence"/>
</dbReference>
<evidence type="ECO:0000313" key="3">
    <source>
        <dbReference type="Proteomes" id="UP000070299"/>
    </source>
</evidence>
<dbReference type="STRING" id="1799789.AX660_17755"/>
<feature type="signal peptide" evidence="1">
    <location>
        <begin position="1"/>
        <end position="23"/>
    </location>
</feature>
<dbReference type="OrthoDB" id="6322272at2"/>
<dbReference type="EMBL" id="LSNE01000007">
    <property type="protein sequence ID" value="KXI28224.1"/>
    <property type="molecule type" value="Genomic_DNA"/>
</dbReference>
<feature type="chain" id="PRO_5007469264" evidence="1">
    <location>
        <begin position="24"/>
        <end position="133"/>
    </location>
</feature>
<accession>A0A135ZZ35</accession>
<gene>
    <name evidence="2" type="ORF">AX660_17755</name>
</gene>
<keyword evidence="3" id="KW-1185">Reference proteome</keyword>
<organism evidence="2 3">
    <name type="scientific">Paraglaciecola hydrolytica</name>
    <dbReference type="NCBI Taxonomy" id="1799789"/>
    <lineage>
        <taxon>Bacteria</taxon>
        <taxon>Pseudomonadati</taxon>
        <taxon>Pseudomonadota</taxon>
        <taxon>Gammaproteobacteria</taxon>
        <taxon>Alteromonadales</taxon>
        <taxon>Alteromonadaceae</taxon>
        <taxon>Paraglaciecola</taxon>
    </lineage>
</organism>
<reference evidence="3" key="1">
    <citation type="submission" date="2016-02" db="EMBL/GenBank/DDBJ databases">
        <authorList>
            <person name="Schultz-Johansen M."/>
            <person name="Glaring M.A."/>
            <person name="Bech P.K."/>
            <person name="Stougaard P."/>
        </authorList>
    </citation>
    <scope>NUCLEOTIDE SEQUENCE [LARGE SCALE GENOMIC DNA]</scope>
    <source>
        <strain evidence="3">S66</strain>
    </source>
</reference>
<sequence length="133" mass="15039">MKTLFSLTTFMALLCLSSFNAAAQSNSLFSLQNLERERAALLTTLTDANISMEVRQQKSNSIYRRMADIERMVLRDERLANSDKVLVQNAFANYDLTFLVHASAERKIQPLSQWMNTLGINAASIAQSKQGYR</sequence>
<dbReference type="AlphaFoldDB" id="A0A135ZZ35"/>
<evidence type="ECO:0000313" key="2">
    <source>
        <dbReference type="EMBL" id="KXI28224.1"/>
    </source>
</evidence>
<proteinExistence type="predicted"/>
<keyword evidence="1" id="KW-0732">Signal</keyword>
<protein>
    <submittedName>
        <fullName evidence="2">Uncharacterized protein</fullName>
    </submittedName>
</protein>
<evidence type="ECO:0000256" key="1">
    <source>
        <dbReference type="SAM" id="SignalP"/>
    </source>
</evidence>